<accession>A0A327Z984</accession>
<keyword evidence="1" id="KW-0812">Transmembrane</keyword>
<proteinExistence type="predicted"/>
<dbReference type="AlphaFoldDB" id="A0A327Z984"/>
<comment type="caution">
    <text evidence="2">The sequence shown here is derived from an EMBL/GenBank/DDBJ whole genome shotgun (WGS) entry which is preliminary data.</text>
</comment>
<keyword evidence="1" id="KW-1133">Transmembrane helix</keyword>
<feature type="transmembrane region" description="Helical" evidence="1">
    <location>
        <begin position="101"/>
        <end position="121"/>
    </location>
</feature>
<protein>
    <submittedName>
        <fullName evidence="2">Uncharacterized protein</fullName>
    </submittedName>
</protein>
<organism evidence="2 3">
    <name type="scientific">Actinoplanes lutulentus</name>
    <dbReference type="NCBI Taxonomy" id="1287878"/>
    <lineage>
        <taxon>Bacteria</taxon>
        <taxon>Bacillati</taxon>
        <taxon>Actinomycetota</taxon>
        <taxon>Actinomycetes</taxon>
        <taxon>Micromonosporales</taxon>
        <taxon>Micromonosporaceae</taxon>
        <taxon>Actinoplanes</taxon>
    </lineage>
</organism>
<keyword evidence="1" id="KW-0472">Membrane</keyword>
<name>A0A327Z984_9ACTN</name>
<feature type="transmembrane region" description="Helical" evidence="1">
    <location>
        <begin position="46"/>
        <end position="70"/>
    </location>
</feature>
<evidence type="ECO:0000256" key="1">
    <source>
        <dbReference type="SAM" id="Phobius"/>
    </source>
</evidence>
<reference evidence="2 3" key="1">
    <citation type="submission" date="2018-06" db="EMBL/GenBank/DDBJ databases">
        <title>Genomic Encyclopedia of Type Strains, Phase III (KMG-III): the genomes of soil and plant-associated and newly described type strains.</title>
        <authorList>
            <person name="Whitman W."/>
        </authorList>
    </citation>
    <scope>NUCLEOTIDE SEQUENCE [LARGE SCALE GENOMIC DNA]</scope>
    <source>
        <strain evidence="2 3">CGMCC 4.7090</strain>
    </source>
</reference>
<dbReference type="Proteomes" id="UP000249341">
    <property type="component" value="Unassembled WGS sequence"/>
</dbReference>
<dbReference type="OrthoDB" id="3695867at2"/>
<sequence length="223" mass="25657">MRVLALVVVLPFRVLWEGLTLAGRFLVRYVLAPLGEAMAWLWRYAVAIPAAWVWRYLIAIPVVWVCRYLVAVPAVWIWRHLIVAPGMWLAGPAAWSWRYLVAVPVGWLWRAVIAPAPLVFYRWVLRPIGIGVAATVRFLVDCVVNPVLVPVGRAIIWFLTAGWKGTAWLAVRFYRWVLRPIGIGLAWTWRYSFGALFRGLAYTWNVTVRPTLGWLRIAVGWRR</sequence>
<feature type="transmembrane region" description="Helical" evidence="1">
    <location>
        <begin position="77"/>
        <end position="95"/>
    </location>
</feature>
<gene>
    <name evidence="2" type="ORF">B0I29_111125</name>
</gene>
<dbReference type="EMBL" id="QLMJ01000011">
    <property type="protein sequence ID" value="RAK34526.1"/>
    <property type="molecule type" value="Genomic_DNA"/>
</dbReference>
<evidence type="ECO:0000313" key="3">
    <source>
        <dbReference type="Proteomes" id="UP000249341"/>
    </source>
</evidence>
<keyword evidence="3" id="KW-1185">Reference proteome</keyword>
<evidence type="ECO:0000313" key="2">
    <source>
        <dbReference type="EMBL" id="RAK34526.1"/>
    </source>
</evidence>